<keyword evidence="2" id="KW-0479">Metal-binding</keyword>
<dbReference type="Pfam" id="PF00560">
    <property type="entry name" value="LRR_1"/>
    <property type="match status" value="1"/>
</dbReference>
<dbReference type="SMART" id="SM00332">
    <property type="entry name" value="PP2Cc"/>
    <property type="match status" value="1"/>
</dbReference>
<dbReference type="Gene3D" id="3.80.10.10">
    <property type="entry name" value="Ribonuclease Inhibitor"/>
    <property type="match status" value="4"/>
</dbReference>
<dbReference type="Pfam" id="PF13855">
    <property type="entry name" value="LRR_8"/>
    <property type="match status" value="2"/>
</dbReference>
<dbReference type="Gene3D" id="3.60.40.10">
    <property type="entry name" value="PPM-type phosphatase domain"/>
    <property type="match status" value="1"/>
</dbReference>
<dbReference type="PROSITE" id="PS51450">
    <property type="entry name" value="LRR"/>
    <property type="match status" value="2"/>
</dbReference>
<gene>
    <name evidence="9" type="ORF">TRFO_07686</name>
</gene>
<dbReference type="OrthoDB" id="2187496at2759"/>
<dbReference type="PANTHER" id="PTHR48051">
    <property type="match status" value="1"/>
</dbReference>
<feature type="domain" description="PPM-type phosphatase" evidence="8">
    <location>
        <begin position="664"/>
        <end position="896"/>
    </location>
</feature>
<evidence type="ECO:0000256" key="2">
    <source>
        <dbReference type="ARBA" id="ARBA00022723"/>
    </source>
</evidence>
<keyword evidence="1" id="KW-0433">Leucine-rich repeat</keyword>
<dbReference type="InterPro" id="IPR003591">
    <property type="entry name" value="Leu-rich_rpt_typical-subtyp"/>
</dbReference>
<dbReference type="InterPro" id="IPR001932">
    <property type="entry name" value="PPM-type_phosphatase-like_dom"/>
</dbReference>
<dbReference type="CDD" id="cd00143">
    <property type="entry name" value="PP2Cc"/>
    <property type="match status" value="1"/>
</dbReference>
<evidence type="ECO:0000256" key="3">
    <source>
        <dbReference type="ARBA" id="ARBA00022737"/>
    </source>
</evidence>
<comment type="similarity">
    <text evidence="6">Belongs to the PP2C family.</text>
</comment>
<feature type="region of interest" description="Disordered" evidence="7">
    <location>
        <begin position="921"/>
        <end position="942"/>
    </location>
</feature>
<dbReference type="PROSITE" id="PS51746">
    <property type="entry name" value="PPM_2"/>
    <property type="match status" value="1"/>
</dbReference>
<evidence type="ECO:0000313" key="10">
    <source>
        <dbReference type="Proteomes" id="UP000179807"/>
    </source>
</evidence>
<name>A0A1J4JQI9_9EUKA</name>
<dbReference type="EMBL" id="MLAK01000927">
    <property type="protein sequence ID" value="OHT01018.1"/>
    <property type="molecule type" value="Genomic_DNA"/>
</dbReference>
<evidence type="ECO:0000256" key="1">
    <source>
        <dbReference type="ARBA" id="ARBA00022614"/>
    </source>
</evidence>
<evidence type="ECO:0000313" key="9">
    <source>
        <dbReference type="EMBL" id="OHT01018.1"/>
    </source>
</evidence>
<organism evidence="9 10">
    <name type="scientific">Tritrichomonas foetus</name>
    <dbReference type="NCBI Taxonomy" id="1144522"/>
    <lineage>
        <taxon>Eukaryota</taxon>
        <taxon>Metamonada</taxon>
        <taxon>Parabasalia</taxon>
        <taxon>Tritrichomonadida</taxon>
        <taxon>Tritrichomonadidae</taxon>
        <taxon>Tritrichomonas</taxon>
    </lineage>
</organism>
<reference evidence="9" key="1">
    <citation type="submission" date="2016-10" db="EMBL/GenBank/DDBJ databases">
        <authorList>
            <person name="Benchimol M."/>
            <person name="Almeida L.G."/>
            <person name="Vasconcelos A.T."/>
            <person name="Perreira-Neves A."/>
            <person name="Rosa I.A."/>
            <person name="Tasca T."/>
            <person name="Bogo M.R."/>
            <person name="de Souza W."/>
        </authorList>
    </citation>
    <scope>NUCLEOTIDE SEQUENCE [LARGE SCALE GENOMIC DNA]</scope>
    <source>
        <strain evidence="9">K</strain>
    </source>
</reference>
<keyword evidence="4 6" id="KW-0378">Hydrolase</keyword>
<evidence type="ECO:0000256" key="6">
    <source>
        <dbReference type="RuleBase" id="RU003465"/>
    </source>
</evidence>
<evidence type="ECO:0000256" key="5">
    <source>
        <dbReference type="ARBA" id="ARBA00022912"/>
    </source>
</evidence>
<accession>A0A1J4JQI9</accession>
<proteinExistence type="inferred from homology"/>
<dbReference type="GO" id="GO:0005737">
    <property type="term" value="C:cytoplasm"/>
    <property type="evidence" value="ECO:0007669"/>
    <property type="project" value="TreeGrafter"/>
</dbReference>
<dbReference type="InterPro" id="IPR000222">
    <property type="entry name" value="PP2C_BS"/>
</dbReference>
<keyword evidence="3" id="KW-0677">Repeat</keyword>
<protein>
    <recommendedName>
        <fullName evidence="8">PPM-type phosphatase domain-containing protein</fullName>
    </recommendedName>
</protein>
<dbReference type="GeneID" id="94828534"/>
<dbReference type="PROSITE" id="PS01032">
    <property type="entry name" value="PPM_1"/>
    <property type="match status" value="1"/>
</dbReference>
<dbReference type="GO" id="GO:0046872">
    <property type="term" value="F:metal ion binding"/>
    <property type="evidence" value="ECO:0007669"/>
    <property type="project" value="UniProtKB-KW"/>
</dbReference>
<dbReference type="InterPro" id="IPR001611">
    <property type="entry name" value="Leu-rich_rpt"/>
</dbReference>
<comment type="caution">
    <text evidence="9">The sequence shown here is derived from an EMBL/GenBank/DDBJ whole genome shotgun (WGS) entry which is preliminary data.</text>
</comment>
<dbReference type="Pfam" id="PF00481">
    <property type="entry name" value="PP2C"/>
    <property type="match status" value="1"/>
</dbReference>
<evidence type="ECO:0000259" key="8">
    <source>
        <dbReference type="PROSITE" id="PS51746"/>
    </source>
</evidence>
<dbReference type="AlphaFoldDB" id="A0A1J4JQI9"/>
<dbReference type="Proteomes" id="UP000179807">
    <property type="component" value="Unassembled WGS sequence"/>
</dbReference>
<sequence length="942" mass="106179">MNDPLSVVPTSFFDRETLSSFDFYNVKIESLPIKENLVPKIVKAKFAKCGLKSIPEELFSYVNIRELDLSDNHLSDFNSYNFLNFDHLTKLDLSFNMISNVTCMMPKTLIILDLSFNQTLDIDSVWNLAVPMLETLKLNNCRLKNLPETTPKWAQTIKNIQLDGNFINHIPNCLQKFPNLEDISLFGNMIGKASIKSFDHPLRSLNLAMNMLESIEISEIELQILNVSYCHIKQVSQNYMMIDGLKVLHLNNCCISGILDIELTENLAIFNASNNKITGVSETFANSITRLSVLNLSNNEIESLPDSFQNCICLSQLYLNHNKLQKLPKSIMHSKLMEKFIVSHNYLTCLEEFHFPQLREFDVSFNELTFIPDSFEKSSYLISINVSCNFLTDIPHSLISCRKVITLYANNNLFTSLPACILSFAMLRNLYVSGNQLTSLPLSLSSFFFLTTLDISNNHFQTLPSFTENFFGLKFLNASHNLIGDISDGNVKFPNKLQFLDLSFNLIKTFQSSTLSQLNSLALDFNQLESFEIQPTETLSILTVSNNNQISVDINKFMNDFPNLKTIEAFNVKNIIDNRTVPFFPSITFKSQNTNSSVENNINATLNCLNNENNNENNSYINDYNSNNENDITKAENGSRKSIINNLHLISSENDIFVGDTIYGIGYSSTIGVRQTMEDSIAIHSDKNVSIFALFDGHAGSSASIIAASMIKNEVAQIENPDSDFSKIFLNIQNKLRSNHVVDGCTGIISLIINDICYVAGIGDSRVILIRNNEVRRITKDEKPLDESEYRRLQEIGIGVSSDGRVQRKLSVGRSFGDFWCTQELFLVPIVTSFHITENDLSLILACDGLWDVSKDEEVAKIYRSSKSAQDGATFLKNFAIANGSQDNISILTVDFHPDNSQTGFCSLNLIERLPIIPEKDSENDQPLCLSPPSPGKRRSRR</sequence>
<dbReference type="InterPro" id="IPR032675">
    <property type="entry name" value="LRR_dom_sf"/>
</dbReference>
<evidence type="ECO:0000256" key="7">
    <source>
        <dbReference type="SAM" id="MobiDB-lite"/>
    </source>
</evidence>
<dbReference type="InterPro" id="IPR036457">
    <property type="entry name" value="PPM-type-like_dom_sf"/>
</dbReference>
<dbReference type="SUPFAM" id="SSF52058">
    <property type="entry name" value="L domain-like"/>
    <property type="match status" value="2"/>
</dbReference>
<dbReference type="InterPro" id="IPR050216">
    <property type="entry name" value="LRR_domain-containing"/>
</dbReference>
<evidence type="ECO:0000256" key="4">
    <source>
        <dbReference type="ARBA" id="ARBA00022801"/>
    </source>
</evidence>
<keyword evidence="5 6" id="KW-0904">Protein phosphatase</keyword>
<dbReference type="SMART" id="SM00364">
    <property type="entry name" value="LRR_BAC"/>
    <property type="match status" value="11"/>
</dbReference>
<keyword evidence="10" id="KW-1185">Reference proteome</keyword>
<dbReference type="SMART" id="SM00331">
    <property type="entry name" value="PP2C_SIG"/>
    <property type="match status" value="1"/>
</dbReference>
<dbReference type="VEuPathDB" id="TrichDB:TRFO_07686"/>
<dbReference type="PANTHER" id="PTHR48051:SF1">
    <property type="entry name" value="RAS SUPPRESSOR PROTEIN 1"/>
    <property type="match status" value="1"/>
</dbReference>
<dbReference type="RefSeq" id="XP_068354154.1">
    <property type="nucleotide sequence ID" value="XM_068493830.1"/>
</dbReference>
<dbReference type="SUPFAM" id="SSF81606">
    <property type="entry name" value="PP2C-like"/>
    <property type="match status" value="1"/>
</dbReference>
<dbReference type="SMART" id="SM00369">
    <property type="entry name" value="LRR_TYP"/>
    <property type="match status" value="7"/>
</dbReference>
<dbReference type="GO" id="GO:0004721">
    <property type="term" value="F:phosphoprotein phosphatase activity"/>
    <property type="evidence" value="ECO:0007669"/>
    <property type="project" value="UniProtKB-KW"/>
</dbReference>